<feature type="compositionally biased region" description="Low complexity" evidence="1">
    <location>
        <begin position="475"/>
        <end position="490"/>
    </location>
</feature>
<organism evidence="3 4">
    <name type="scientific">Labeo rohita</name>
    <name type="common">Indian major carp</name>
    <name type="synonym">Cyprinus rohita</name>
    <dbReference type="NCBI Taxonomy" id="84645"/>
    <lineage>
        <taxon>Eukaryota</taxon>
        <taxon>Metazoa</taxon>
        <taxon>Chordata</taxon>
        <taxon>Craniata</taxon>
        <taxon>Vertebrata</taxon>
        <taxon>Euteleostomi</taxon>
        <taxon>Actinopterygii</taxon>
        <taxon>Neopterygii</taxon>
        <taxon>Teleostei</taxon>
        <taxon>Ostariophysi</taxon>
        <taxon>Cypriniformes</taxon>
        <taxon>Cyprinidae</taxon>
        <taxon>Labeoninae</taxon>
        <taxon>Labeonini</taxon>
        <taxon>Labeo</taxon>
    </lineage>
</organism>
<feature type="compositionally biased region" description="Low complexity" evidence="1">
    <location>
        <begin position="424"/>
        <end position="463"/>
    </location>
</feature>
<keyword evidence="4" id="KW-1185">Reference proteome</keyword>
<proteinExistence type="predicted"/>
<feature type="compositionally biased region" description="Polar residues" evidence="1">
    <location>
        <begin position="343"/>
        <end position="352"/>
    </location>
</feature>
<evidence type="ECO:0000313" key="3">
    <source>
        <dbReference type="EMBL" id="KAI2651110.1"/>
    </source>
</evidence>
<sequence>MISVSLFCRALYTYEDDSNDLILSASGDGGLAEIAVTFDNTRIMYGFCSLKDPNAALPRYILINWVGEDVPDARKCACASHVATIAEFFQVGLPKGYCVGGVCRCEGSEWGAALLFTSLNLFNVGAWARKGEGENRGIEGVDVIVNASSMDDIDASAIGQRLTNGTAPVASPVLSRLRMKDEENTEHVGTTYQKTNAEIEMKKINREEFWEQAKEEERKKAAEERQRFEAERMELEKKEQEEREKRYRERERQIEEQRKKMQEEEEAKERSRNQPLIVRTEPSCEDPSLEKKETEVEEAAAIIAQRPSNPREFFKQRERAIANSVDISPVTTHRTGRLDSPFLRQQHSPSDCSPSPSRTPPHSRRQPGPDDFAEGILERSMTTGCTPIPKIAIQEEKEDFIRKEFAFDTPKQTPVQESGFAKTSPSVSPQPSSTAPMSSTDDSLLDLWDSGPAPATAPSQAPSHIMDLMEDTPEPHLASSSPALPQPLLSFDEVPDTPYCTGTEDDPSSLVDVAGTHQMTLSYQQALQHASGSDSQDLDDGQLLLTNGDTLLKEGTQASEGYFSQSQEEDFAQSDDCTAKVNPTPVFYNKPPEIDITCWDTDPVMEDDD</sequence>
<name>A0ABQ8LKA8_LABRO</name>
<dbReference type="Proteomes" id="UP000830375">
    <property type="component" value="Unassembled WGS sequence"/>
</dbReference>
<evidence type="ECO:0000313" key="4">
    <source>
        <dbReference type="Proteomes" id="UP000830375"/>
    </source>
</evidence>
<evidence type="ECO:0000256" key="1">
    <source>
        <dbReference type="SAM" id="MobiDB-lite"/>
    </source>
</evidence>
<feature type="region of interest" description="Disordered" evidence="1">
    <location>
        <begin position="325"/>
        <end position="510"/>
    </location>
</feature>
<feature type="region of interest" description="Disordered" evidence="1">
    <location>
        <begin position="256"/>
        <end position="296"/>
    </location>
</feature>
<dbReference type="SUPFAM" id="SSF55753">
    <property type="entry name" value="Actin depolymerizing proteins"/>
    <property type="match status" value="1"/>
</dbReference>
<dbReference type="InterPro" id="IPR029006">
    <property type="entry name" value="ADF-H/Gelsolin-like_dom_sf"/>
</dbReference>
<gene>
    <name evidence="3" type="ORF">H4Q32_019127</name>
</gene>
<dbReference type="InterPro" id="IPR002108">
    <property type="entry name" value="ADF-H"/>
</dbReference>
<evidence type="ECO:0000259" key="2">
    <source>
        <dbReference type="Pfam" id="PF00241"/>
    </source>
</evidence>
<dbReference type="EMBL" id="JACTAM010000021">
    <property type="protein sequence ID" value="KAI2651110.1"/>
    <property type="molecule type" value="Genomic_DNA"/>
</dbReference>
<feature type="compositionally biased region" description="Basic and acidic residues" evidence="1">
    <location>
        <begin position="393"/>
        <end position="406"/>
    </location>
</feature>
<feature type="compositionally biased region" description="Basic and acidic residues" evidence="1">
    <location>
        <begin position="256"/>
        <end position="272"/>
    </location>
</feature>
<reference evidence="3 4" key="1">
    <citation type="submission" date="2022-01" db="EMBL/GenBank/DDBJ databases">
        <title>A high-quality chromosome-level genome assembly of rohu carp, Labeo rohita.</title>
        <authorList>
            <person name="Arick M.A. II"/>
            <person name="Hsu C.-Y."/>
            <person name="Magbanua Z."/>
            <person name="Pechanova O."/>
            <person name="Grover C."/>
            <person name="Miller E."/>
            <person name="Thrash A."/>
            <person name="Ezzel L."/>
            <person name="Alam S."/>
            <person name="Benzie J."/>
            <person name="Hamilton M."/>
            <person name="Karsi A."/>
            <person name="Lawrence M.L."/>
            <person name="Peterson D.G."/>
        </authorList>
    </citation>
    <scope>NUCLEOTIDE SEQUENCE [LARGE SCALE GENOMIC DNA]</scope>
    <source>
        <strain evidence="4">BAU-BD-2019</strain>
        <tissue evidence="3">Blood</tissue>
    </source>
</reference>
<protein>
    <submittedName>
        <fullName evidence="3">Drebrin</fullName>
    </submittedName>
</protein>
<feature type="domain" description="ADF-H" evidence="2">
    <location>
        <begin position="10"/>
        <end position="89"/>
    </location>
</feature>
<dbReference type="Gene3D" id="3.40.20.10">
    <property type="entry name" value="Severin"/>
    <property type="match status" value="1"/>
</dbReference>
<dbReference type="PANTHER" id="PTHR10829">
    <property type="entry name" value="CORTACTIN AND DREBRIN"/>
    <property type="match status" value="1"/>
</dbReference>
<dbReference type="PANTHER" id="PTHR10829:SF1">
    <property type="entry name" value="DREBRIN"/>
    <property type="match status" value="1"/>
</dbReference>
<accession>A0ABQ8LKA8</accession>
<dbReference type="Pfam" id="PF00241">
    <property type="entry name" value="Cofilin_ADF"/>
    <property type="match status" value="1"/>
</dbReference>
<comment type="caution">
    <text evidence="3">The sequence shown here is derived from an EMBL/GenBank/DDBJ whole genome shotgun (WGS) entry which is preliminary data.</text>
</comment>